<dbReference type="EMBL" id="JBHUCO010000023">
    <property type="protein sequence ID" value="MFD1519971.1"/>
    <property type="molecule type" value="Genomic_DNA"/>
</dbReference>
<keyword evidence="2" id="KW-0378">Hydrolase</keyword>
<sequence length="280" mass="31179">MTMHKPDAPTSAFYERGATPFFASQYDQRLHYCLYVPRGLEDAAAPLVVVQHGTSRGAASYRDRLRGFADSHGAVVLAPLFPAGLVDPGDLHNFKFIAYEGIRFDNALLAIVDEVAERFPVAPDRFYLHGFSGGGQFAHRFLYLHPDRLAAVSIGAPGRITQLDDTLPWWLGTRDVEARFGRRIDLEAVRRVPVQMVVGSDDVETWEINNPGESNWMDGAEKTGTTRIERLRTLERNFVAHGIDVTFDVVPGVAHRGSLVLPTVETFFGRLIDATRSITR</sequence>
<reference evidence="4" key="1">
    <citation type="journal article" date="2019" name="Int. J. Syst. Evol. Microbiol.">
        <title>The Global Catalogue of Microorganisms (GCM) 10K type strain sequencing project: providing services to taxonomists for standard genome sequencing and annotation.</title>
        <authorList>
            <consortium name="The Broad Institute Genomics Platform"/>
            <consortium name="The Broad Institute Genome Sequencing Center for Infectious Disease"/>
            <person name="Wu L."/>
            <person name="Ma J."/>
        </authorList>
    </citation>
    <scope>NUCLEOTIDE SEQUENCE [LARGE SCALE GENOMIC DNA]</scope>
    <source>
        <strain evidence="4">CCM 7043</strain>
    </source>
</reference>
<dbReference type="Gene3D" id="3.40.50.1820">
    <property type="entry name" value="alpha/beta hydrolase"/>
    <property type="match status" value="1"/>
</dbReference>
<dbReference type="Proteomes" id="UP001597114">
    <property type="component" value="Unassembled WGS sequence"/>
</dbReference>
<evidence type="ECO:0000313" key="3">
    <source>
        <dbReference type="EMBL" id="MFD1519971.1"/>
    </source>
</evidence>
<comment type="caution">
    <text evidence="3">The sequence shown here is derived from an EMBL/GenBank/DDBJ whole genome shotgun (WGS) entry which is preliminary data.</text>
</comment>
<dbReference type="RefSeq" id="WP_344722439.1">
    <property type="nucleotide sequence ID" value="NZ_BAAAUS010000013.1"/>
</dbReference>
<name>A0ABW4EYJ9_9PSEU</name>
<dbReference type="SUPFAM" id="SSF53474">
    <property type="entry name" value="alpha/beta-Hydrolases"/>
    <property type="match status" value="1"/>
</dbReference>
<evidence type="ECO:0000313" key="4">
    <source>
        <dbReference type="Proteomes" id="UP001597114"/>
    </source>
</evidence>
<dbReference type="InterPro" id="IPR050955">
    <property type="entry name" value="Plant_Biomass_Hydrol_Est"/>
</dbReference>
<dbReference type="PANTHER" id="PTHR43037">
    <property type="entry name" value="UNNAMED PRODUCT-RELATED"/>
    <property type="match status" value="1"/>
</dbReference>
<dbReference type="InterPro" id="IPR029058">
    <property type="entry name" value="AB_hydrolase_fold"/>
</dbReference>
<evidence type="ECO:0000256" key="2">
    <source>
        <dbReference type="ARBA" id="ARBA00022801"/>
    </source>
</evidence>
<organism evidence="3 4">
    <name type="scientific">Pseudonocardia yunnanensis</name>
    <dbReference type="NCBI Taxonomy" id="58107"/>
    <lineage>
        <taxon>Bacteria</taxon>
        <taxon>Bacillati</taxon>
        <taxon>Actinomycetota</taxon>
        <taxon>Actinomycetes</taxon>
        <taxon>Pseudonocardiales</taxon>
        <taxon>Pseudonocardiaceae</taxon>
        <taxon>Pseudonocardia</taxon>
    </lineage>
</organism>
<protein>
    <submittedName>
        <fullName evidence="3">PHB depolymerase family esterase</fullName>
    </submittedName>
</protein>
<accession>A0ABW4EYJ9</accession>
<proteinExistence type="predicted"/>
<gene>
    <name evidence="3" type="ORF">ACFSJD_20920</name>
</gene>
<dbReference type="PANTHER" id="PTHR43037:SF5">
    <property type="entry name" value="FERULOYL ESTERASE"/>
    <property type="match status" value="1"/>
</dbReference>
<keyword evidence="1" id="KW-0732">Signal</keyword>
<evidence type="ECO:0000256" key="1">
    <source>
        <dbReference type="ARBA" id="ARBA00022729"/>
    </source>
</evidence>
<keyword evidence="4" id="KW-1185">Reference proteome</keyword>